<dbReference type="GO" id="GO:0005829">
    <property type="term" value="C:cytosol"/>
    <property type="evidence" value="ECO:0007669"/>
    <property type="project" value="TreeGrafter"/>
</dbReference>
<dbReference type="PROSITE" id="PS51203">
    <property type="entry name" value="CS"/>
    <property type="match status" value="1"/>
</dbReference>
<dbReference type="GO" id="GO:0051087">
    <property type="term" value="F:protein-folding chaperone binding"/>
    <property type="evidence" value="ECO:0007669"/>
    <property type="project" value="TreeGrafter"/>
</dbReference>
<dbReference type="InterPro" id="IPR007052">
    <property type="entry name" value="CS_dom"/>
</dbReference>
<keyword evidence="7" id="KW-1185">Reference proteome</keyword>
<feature type="chain" id="PRO_5043269955" evidence="3">
    <location>
        <begin position="20"/>
        <end position="631"/>
    </location>
</feature>
<dbReference type="OrthoDB" id="1564555at2759"/>
<evidence type="ECO:0000313" key="7">
    <source>
        <dbReference type="Proteomes" id="UP001152797"/>
    </source>
</evidence>
<evidence type="ECO:0000313" key="5">
    <source>
        <dbReference type="EMBL" id="CAI3982769.1"/>
    </source>
</evidence>
<dbReference type="EMBL" id="CAMXCT020000746">
    <property type="protein sequence ID" value="CAL1136144.1"/>
    <property type="molecule type" value="Genomic_DNA"/>
</dbReference>
<feature type="signal peptide" evidence="3">
    <location>
        <begin position="1"/>
        <end position="19"/>
    </location>
</feature>
<evidence type="ECO:0000256" key="2">
    <source>
        <dbReference type="SAM" id="MobiDB-lite"/>
    </source>
</evidence>
<dbReference type="GO" id="GO:0051131">
    <property type="term" value="P:chaperone-mediated protein complex assembly"/>
    <property type="evidence" value="ECO:0007669"/>
    <property type="project" value="TreeGrafter"/>
</dbReference>
<dbReference type="PANTHER" id="PTHR22932:SF1">
    <property type="entry name" value="CO-CHAPERONE PROTEIN DAF-41"/>
    <property type="match status" value="1"/>
</dbReference>
<dbReference type="EMBL" id="CAMXCT030000746">
    <property type="protein sequence ID" value="CAL4770081.1"/>
    <property type="molecule type" value="Genomic_DNA"/>
</dbReference>
<dbReference type="PANTHER" id="PTHR22932">
    <property type="entry name" value="TELOMERASE-BINDING PROTEIN P23 HSP90 CO-CHAPERONE"/>
    <property type="match status" value="1"/>
</dbReference>
<keyword evidence="3" id="KW-0732">Signal</keyword>
<reference evidence="6 7" key="2">
    <citation type="submission" date="2024-05" db="EMBL/GenBank/DDBJ databases">
        <authorList>
            <person name="Chen Y."/>
            <person name="Shah S."/>
            <person name="Dougan E. K."/>
            <person name="Thang M."/>
            <person name="Chan C."/>
        </authorList>
    </citation>
    <scope>NUCLEOTIDE SEQUENCE [LARGE SCALE GENOMIC DNA]</scope>
</reference>
<dbReference type="AlphaFoldDB" id="A0A9P1C0C6"/>
<feature type="region of interest" description="Disordered" evidence="2">
    <location>
        <begin position="612"/>
        <end position="631"/>
    </location>
</feature>
<dbReference type="InterPro" id="IPR008978">
    <property type="entry name" value="HSP20-like_chaperone"/>
</dbReference>
<protein>
    <submittedName>
        <fullName evidence="6">CS domain-containing protein</fullName>
    </submittedName>
</protein>
<dbReference type="InterPro" id="IPR045250">
    <property type="entry name" value="p23-like"/>
</dbReference>
<dbReference type="EMBL" id="CAMXCT010000746">
    <property type="protein sequence ID" value="CAI3982769.1"/>
    <property type="molecule type" value="Genomic_DNA"/>
</dbReference>
<dbReference type="GO" id="GO:0005634">
    <property type="term" value="C:nucleus"/>
    <property type="evidence" value="ECO:0007669"/>
    <property type="project" value="TreeGrafter"/>
</dbReference>
<dbReference type="SUPFAM" id="SSF49764">
    <property type="entry name" value="HSP20-like chaperones"/>
    <property type="match status" value="1"/>
</dbReference>
<evidence type="ECO:0000256" key="1">
    <source>
        <dbReference type="ARBA" id="ARBA00025733"/>
    </source>
</evidence>
<comment type="similarity">
    <text evidence="1">Belongs to the p23/wos2 family.</text>
</comment>
<accession>A0A9P1C0C6</accession>
<evidence type="ECO:0000259" key="4">
    <source>
        <dbReference type="PROSITE" id="PS51203"/>
    </source>
</evidence>
<dbReference type="Gene3D" id="2.60.40.790">
    <property type="match status" value="1"/>
</dbReference>
<sequence length="631" mass="69359">MLRALLGAVAVAVVAGAQAAKGSPLIQALESAPAEDEARSILEPHLQDMKSMEKEAVELVVMRQWWALAREIVSKSHEQKVDLSFSVRKAVRSLKDEADELLRTLNPNYGMAQQVSPAFQWAQNDTSIFLTIKYTVRWNAPGALEVTDPSVNMTGNVFNFSGLGKHSNNKYKYFLSINLFDNIEAQLSSWSAASVGKLSVTLRKRWARKWPRLLGDKKTKVNNMHLWMEMQEKLDGSLSGFSSVSNSPVTCAAGGKLYCVATDTCKKSENCSQCPGKTEANEEAHLCAGKPSEKASLSFQDADMDEHQLSGEVKIHKARNDFDVDTYAVYWGKSDFAKLETSQGEEMLLGEVSALSNDLDLQIPQNSPIPEGATHLLVFSRNEYGEYSSPGSLLLRDAALPKAKPSGLSFEDEDGGKDLVKGRITILRAADEEKISEYSLHWGRSPTRKTTQNSFISTVKKEEGKDVSYWLSSQKPPDGATHLLAFSKNDFGELPSPVSFQVVDKTKPCVSRGEDSCPQGVQVTVDENPEPKQAKVKVTVTPAKSEEKIEKYRIFWGKKSCGDDVSSSSKNGHIRDVRKEEPLEVELAGPVPEGSGHILVFSSSPNLGESDFCVSAPFQDDQSAPKAEKEL</sequence>
<feature type="domain" description="CS" evidence="4">
    <location>
        <begin position="114"/>
        <end position="214"/>
    </location>
</feature>
<reference evidence="5" key="1">
    <citation type="submission" date="2022-10" db="EMBL/GenBank/DDBJ databases">
        <authorList>
            <person name="Chen Y."/>
            <person name="Dougan E. K."/>
            <person name="Chan C."/>
            <person name="Rhodes N."/>
            <person name="Thang M."/>
        </authorList>
    </citation>
    <scope>NUCLEOTIDE SEQUENCE</scope>
</reference>
<comment type="caution">
    <text evidence="5">The sequence shown here is derived from an EMBL/GenBank/DDBJ whole genome shotgun (WGS) entry which is preliminary data.</text>
</comment>
<evidence type="ECO:0000256" key="3">
    <source>
        <dbReference type="SAM" id="SignalP"/>
    </source>
</evidence>
<evidence type="ECO:0000313" key="6">
    <source>
        <dbReference type="EMBL" id="CAL4770081.1"/>
    </source>
</evidence>
<organism evidence="5">
    <name type="scientific">Cladocopium goreaui</name>
    <dbReference type="NCBI Taxonomy" id="2562237"/>
    <lineage>
        <taxon>Eukaryota</taxon>
        <taxon>Sar</taxon>
        <taxon>Alveolata</taxon>
        <taxon>Dinophyceae</taxon>
        <taxon>Suessiales</taxon>
        <taxon>Symbiodiniaceae</taxon>
        <taxon>Cladocopium</taxon>
    </lineage>
</organism>
<proteinExistence type="inferred from homology"/>
<dbReference type="Proteomes" id="UP001152797">
    <property type="component" value="Unassembled WGS sequence"/>
</dbReference>
<dbReference type="GO" id="GO:0006457">
    <property type="term" value="P:protein folding"/>
    <property type="evidence" value="ECO:0007669"/>
    <property type="project" value="TreeGrafter"/>
</dbReference>
<dbReference type="GO" id="GO:0051879">
    <property type="term" value="F:Hsp90 protein binding"/>
    <property type="evidence" value="ECO:0007669"/>
    <property type="project" value="InterPro"/>
</dbReference>
<name>A0A9P1C0C6_9DINO</name>
<gene>
    <name evidence="5" type="ORF">C1SCF055_LOCUS10433</name>
</gene>